<sequence length="70" mass="7936">MVVLGVKMIYDPLLPGHKKRLTQTMKSLLAKSVSAQSTYVDLTLSFNNDLPGPPVRYYFKIIIIEQIKIV</sequence>
<proteinExistence type="predicted"/>
<name>A0A1X7TET3_AMPQE</name>
<dbReference type="EnsemblMetazoa" id="Aqu2.1.13126_001">
    <property type="protein sequence ID" value="Aqu2.1.13126_001"/>
    <property type="gene ID" value="Aqu2.1.13126"/>
</dbReference>
<protein>
    <submittedName>
        <fullName evidence="1">Uncharacterized protein</fullName>
    </submittedName>
</protein>
<accession>A0A1X7TET3</accession>
<dbReference type="AlphaFoldDB" id="A0A1X7TET3"/>
<organism evidence="1">
    <name type="scientific">Amphimedon queenslandica</name>
    <name type="common">Sponge</name>
    <dbReference type="NCBI Taxonomy" id="400682"/>
    <lineage>
        <taxon>Eukaryota</taxon>
        <taxon>Metazoa</taxon>
        <taxon>Porifera</taxon>
        <taxon>Demospongiae</taxon>
        <taxon>Heteroscleromorpha</taxon>
        <taxon>Haplosclerida</taxon>
        <taxon>Niphatidae</taxon>
        <taxon>Amphimedon</taxon>
    </lineage>
</organism>
<evidence type="ECO:0000313" key="1">
    <source>
        <dbReference type="EnsemblMetazoa" id="Aqu2.1.13126_001"/>
    </source>
</evidence>
<dbReference type="InParanoid" id="A0A1X7TET3"/>
<dbReference type="eggNOG" id="KOG2012">
    <property type="taxonomic scope" value="Eukaryota"/>
</dbReference>
<dbReference type="OrthoDB" id="10252231at2759"/>
<dbReference type="STRING" id="400682.A0A1X7TET3"/>
<reference evidence="1" key="1">
    <citation type="submission" date="2017-05" db="UniProtKB">
        <authorList>
            <consortium name="EnsemblMetazoa"/>
        </authorList>
    </citation>
    <scope>IDENTIFICATION</scope>
</reference>